<dbReference type="SUPFAM" id="SSF50249">
    <property type="entry name" value="Nucleic acid-binding proteins"/>
    <property type="match status" value="1"/>
</dbReference>
<evidence type="ECO:0000259" key="1">
    <source>
        <dbReference type="Pfam" id="PF08646"/>
    </source>
</evidence>
<gene>
    <name evidence="2" type="ORF">CASFOL_004964</name>
</gene>
<evidence type="ECO:0000313" key="3">
    <source>
        <dbReference type="Proteomes" id="UP001632038"/>
    </source>
</evidence>
<organism evidence="2 3">
    <name type="scientific">Castilleja foliolosa</name>
    <dbReference type="NCBI Taxonomy" id="1961234"/>
    <lineage>
        <taxon>Eukaryota</taxon>
        <taxon>Viridiplantae</taxon>
        <taxon>Streptophyta</taxon>
        <taxon>Embryophyta</taxon>
        <taxon>Tracheophyta</taxon>
        <taxon>Spermatophyta</taxon>
        <taxon>Magnoliopsida</taxon>
        <taxon>eudicotyledons</taxon>
        <taxon>Gunneridae</taxon>
        <taxon>Pentapetalae</taxon>
        <taxon>asterids</taxon>
        <taxon>lamiids</taxon>
        <taxon>Lamiales</taxon>
        <taxon>Orobanchaceae</taxon>
        <taxon>Pedicularideae</taxon>
        <taxon>Castillejinae</taxon>
        <taxon>Castilleja</taxon>
    </lineage>
</organism>
<proteinExistence type="predicted"/>
<dbReference type="Pfam" id="PF08646">
    <property type="entry name" value="Rep_fac-A_C"/>
    <property type="match status" value="1"/>
</dbReference>
<feature type="domain" description="Replication factor A C-terminal" evidence="1">
    <location>
        <begin position="262"/>
        <end position="377"/>
    </location>
</feature>
<keyword evidence="3" id="KW-1185">Reference proteome</keyword>
<dbReference type="Gene3D" id="2.40.50.140">
    <property type="entry name" value="Nucleic acid-binding proteins"/>
    <property type="match status" value="2"/>
</dbReference>
<name>A0ABD3E269_9LAMI</name>
<comment type="caution">
    <text evidence="2">The sequence shown here is derived from an EMBL/GenBank/DDBJ whole genome shotgun (WGS) entry which is preliminary data.</text>
</comment>
<accession>A0ABD3E269</accession>
<dbReference type="PANTHER" id="PTHR47165">
    <property type="entry name" value="OS03G0429900 PROTEIN"/>
    <property type="match status" value="1"/>
</dbReference>
<sequence>MDKLGKNILEGSLYVIKNFIVVKNKNILKTTRNKYDLIFFKATEMNEYKDCEFPYCHALDFGPRRIATRDPRCDLFKKTNTSNLAADFILKTNILNKRNFSQRNTYKLKFMLWEKLYLTNYDRKMFSDYVAKGWTFALKTMRADNYRVHFGQITLLKNDSLPRNIFLGKLVNFLGKRFTEETIWLVEIESVEFTEEISSLGKIYRGPTEEIFPRLEISENGRCNKVLSHSDYEMYGDLFKGRARVRKLAYLNELHDDGLYWVEATIVDILATKDCWYVACRKCERKRVLNETTKKCIYCDEENLFDVFRYNFKVMVVDESDSATFTMWNKPSVNLIGKCAGEIQETYGDSTGSIPNIIEYALINKKALFEVRITSDRSIIEGDHHNVVRIAVDEEIIDIFKQVYINQAISTNDHHHVVVHASIDAGNIEEENRNIDAENSGEEMIEAASKGDTDVTYNLKRKRIMGK</sequence>
<dbReference type="EMBL" id="JAVIJP010000007">
    <property type="protein sequence ID" value="KAL3648561.1"/>
    <property type="molecule type" value="Genomic_DNA"/>
</dbReference>
<dbReference type="InterPro" id="IPR012340">
    <property type="entry name" value="NA-bd_OB-fold"/>
</dbReference>
<evidence type="ECO:0000313" key="2">
    <source>
        <dbReference type="EMBL" id="KAL3648561.1"/>
    </source>
</evidence>
<protein>
    <recommendedName>
        <fullName evidence="1">Replication factor A C-terminal domain-containing protein</fullName>
    </recommendedName>
</protein>
<dbReference type="Proteomes" id="UP001632038">
    <property type="component" value="Unassembled WGS sequence"/>
</dbReference>
<dbReference type="InterPro" id="IPR013955">
    <property type="entry name" value="Rep_factor-A_C"/>
</dbReference>
<reference evidence="3" key="1">
    <citation type="journal article" date="2024" name="IScience">
        <title>Strigolactones Initiate the Formation of Haustorium-like Structures in Castilleja.</title>
        <authorList>
            <person name="Buerger M."/>
            <person name="Peterson D."/>
            <person name="Chory J."/>
        </authorList>
    </citation>
    <scope>NUCLEOTIDE SEQUENCE [LARGE SCALE GENOMIC DNA]</scope>
</reference>
<dbReference type="AlphaFoldDB" id="A0ABD3E269"/>
<dbReference type="PANTHER" id="PTHR47165:SF4">
    <property type="entry name" value="OS03G0429900 PROTEIN"/>
    <property type="match status" value="1"/>
</dbReference>